<proteinExistence type="predicted"/>
<evidence type="ECO:0000313" key="3">
    <source>
        <dbReference type="Proteomes" id="UP001187315"/>
    </source>
</evidence>
<keyword evidence="1" id="KW-0812">Transmembrane</keyword>
<sequence length="57" mass="6081">MELCLVRRSAADQSETVQVPPCSWERLVVVLKLIMTGGGQGALALWAAAICPLFAPL</sequence>
<accession>A0AA88ISW0</accession>
<protein>
    <submittedName>
        <fullName evidence="2">Uncharacterized protein</fullName>
    </submittedName>
</protein>
<evidence type="ECO:0000313" key="2">
    <source>
        <dbReference type="EMBL" id="KAK2815011.1"/>
    </source>
</evidence>
<reference evidence="2" key="1">
    <citation type="submission" date="2023-08" db="EMBL/GenBank/DDBJ databases">
        <title>Pelteobagrus vachellii genome.</title>
        <authorList>
            <person name="Liu H."/>
        </authorList>
    </citation>
    <scope>NUCLEOTIDE SEQUENCE</scope>
    <source>
        <strain evidence="2">PRFRI_2022a</strain>
        <tissue evidence="2">Muscle</tissue>
    </source>
</reference>
<keyword evidence="3" id="KW-1185">Reference proteome</keyword>
<name>A0AA88ISW0_TACVA</name>
<dbReference type="AlphaFoldDB" id="A0AA88ISW0"/>
<evidence type="ECO:0000256" key="1">
    <source>
        <dbReference type="SAM" id="Phobius"/>
    </source>
</evidence>
<dbReference type="Proteomes" id="UP001187315">
    <property type="component" value="Unassembled WGS sequence"/>
</dbReference>
<comment type="caution">
    <text evidence="2">The sequence shown here is derived from an EMBL/GenBank/DDBJ whole genome shotgun (WGS) entry which is preliminary data.</text>
</comment>
<keyword evidence="1" id="KW-0472">Membrane</keyword>
<organism evidence="2 3">
    <name type="scientific">Tachysurus vachellii</name>
    <name type="common">Darkbarbel catfish</name>
    <name type="synonym">Pelteobagrus vachellii</name>
    <dbReference type="NCBI Taxonomy" id="175792"/>
    <lineage>
        <taxon>Eukaryota</taxon>
        <taxon>Metazoa</taxon>
        <taxon>Chordata</taxon>
        <taxon>Craniata</taxon>
        <taxon>Vertebrata</taxon>
        <taxon>Euteleostomi</taxon>
        <taxon>Actinopterygii</taxon>
        <taxon>Neopterygii</taxon>
        <taxon>Teleostei</taxon>
        <taxon>Ostariophysi</taxon>
        <taxon>Siluriformes</taxon>
        <taxon>Bagridae</taxon>
        <taxon>Tachysurus</taxon>
    </lineage>
</organism>
<gene>
    <name evidence="2" type="ORF">Q7C36_023277</name>
</gene>
<dbReference type="EMBL" id="JAVHJS010000026">
    <property type="protein sequence ID" value="KAK2815011.1"/>
    <property type="molecule type" value="Genomic_DNA"/>
</dbReference>
<feature type="transmembrane region" description="Helical" evidence="1">
    <location>
        <begin position="33"/>
        <end position="55"/>
    </location>
</feature>
<keyword evidence="1" id="KW-1133">Transmembrane helix</keyword>